<keyword evidence="6" id="KW-0378">Hydrolase</keyword>
<proteinExistence type="inferred from homology"/>
<feature type="signal peptide" evidence="4">
    <location>
        <begin position="1"/>
        <end position="21"/>
    </location>
</feature>
<evidence type="ECO:0000256" key="1">
    <source>
        <dbReference type="ARBA" id="ARBA00000427"/>
    </source>
</evidence>
<dbReference type="Gene3D" id="2.120.10.10">
    <property type="match status" value="1"/>
</dbReference>
<dbReference type="InterPro" id="IPR036278">
    <property type="entry name" value="Sialidase_sf"/>
</dbReference>
<dbReference type="Proteomes" id="UP000188181">
    <property type="component" value="Chromosome"/>
</dbReference>
<dbReference type="GO" id="GO:0005737">
    <property type="term" value="C:cytoplasm"/>
    <property type="evidence" value="ECO:0007669"/>
    <property type="project" value="TreeGrafter"/>
</dbReference>
<dbReference type="GO" id="GO:0016020">
    <property type="term" value="C:membrane"/>
    <property type="evidence" value="ECO:0007669"/>
    <property type="project" value="TreeGrafter"/>
</dbReference>
<dbReference type="CDD" id="cd15482">
    <property type="entry name" value="Sialidase_non-viral"/>
    <property type="match status" value="1"/>
</dbReference>
<dbReference type="GO" id="GO:0006689">
    <property type="term" value="P:ganglioside catabolic process"/>
    <property type="evidence" value="ECO:0007669"/>
    <property type="project" value="TreeGrafter"/>
</dbReference>
<comment type="catalytic activity">
    <reaction evidence="1">
        <text>Hydrolysis of alpha-(2-&gt;3)-, alpha-(2-&gt;6)-, alpha-(2-&gt;8)- glycosidic linkages of terminal sialic acid residues in oligosaccharides, glycoproteins, glycolipids, colominic acid and synthetic substrates.</text>
        <dbReference type="EC" id="3.2.1.18"/>
    </reaction>
</comment>
<dbReference type="KEGG" id="pbas:SMSP2_00847"/>
<keyword evidence="4" id="KW-0732">Signal</keyword>
<feature type="domain" description="Sialidase" evidence="5">
    <location>
        <begin position="353"/>
        <end position="628"/>
    </location>
</feature>
<sequence precursor="true">MKLTLELSALLVLILCCSVFADELPDVESAPLHSWFYADSGVFVEQSGQKAANYSEVGFWQDQSGNGHYLQQDNALKRPFLINALIEGNSALRFYGANGDGPRFENREFSLWTNFETSLQQPNTVFVVVNTRNVLNEYIFDGLTSSSRHYLIVGQSNNPRVWTLGANKTAYSTDVLNGNFLVHTLVYDSADSRHYINGSIQGVFDTGSGSLGGLRIGSRYSEEGFADMDLAELIIYNGAVEKTDRENVEKYLMEKYGIFPHCGSYNAGFPVADLNRDCRINIFDFTFLADQWLEDTSDQAEKGALYPEISPRYTDIFWQGKDGIDTYRIPTLLKTSNGVILAIAQARKYSFADKSPTKIVLRRSYNAGESWLPAQDIVDVGNDAAMANTALLDEDTGRIWLFYVVYPQGWDDNNPIAGLTSPSTTVWTTYSDDDGASWSIARDITASVKLPEWTNYATGPGVGIQLKRGSFAGRLVVPFNSGAGNHIIYSDDHGQSWDIAGSVPVGSESQIVQLYNNNLLLNIRSGRQYGRYISQSTNNGMTWSPTYYDSTLIEPVGTGGSACQASILRYTDSSEYDCNRILFSNPASGVARQNLTVRLSYDECQSWQFSKIISPLAAGYSCLTVLPDNNIGVLYENGREYSAEKITFASFSLRWLTDNKDGI</sequence>
<dbReference type="SUPFAM" id="SSF50939">
    <property type="entry name" value="Sialidases"/>
    <property type="match status" value="1"/>
</dbReference>
<feature type="chain" id="PRO_5012071854" description="exo-alpha-sialidase" evidence="4">
    <location>
        <begin position="22"/>
        <end position="663"/>
    </location>
</feature>
<dbReference type="STRING" id="1851148.SMSP2_00847"/>
<dbReference type="InterPro" id="IPR011040">
    <property type="entry name" value="Sialidase"/>
</dbReference>
<protein>
    <recommendedName>
        <fullName evidence="3">exo-alpha-sialidase</fullName>
        <ecNumber evidence="3">3.2.1.18</ecNumber>
    </recommendedName>
</protein>
<dbReference type="InterPro" id="IPR013320">
    <property type="entry name" value="ConA-like_dom_sf"/>
</dbReference>
<reference evidence="7" key="1">
    <citation type="submission" date="2017-02" db="EMBL/GenBank/DDBJ databases">
        <title>Comparative genomics and description of representatives of a novel lineage of planctomycetes thriving in anoxic sediments.</title>
        <authorList>
            <person name="Spring S."/>
            <person name="Bunk B."/>
            <person name="Sproer C."/>
        </authorList>
    </citation>
    <scope>NUCLEOTIDE SEQUENCE [LARGE SCALE GENOMIC DNA]</scope>
    <source>
        <strain evidence="7">SM-Chi-D1</strain>
    </source>
</reference>
<dbReference type="RefSeq" id="WP_146682755.1">
    <property type="nucleotide sequence ID" value="NZ_CP019646.1"/>
</dbReference>
<gene>
    <name evidence="6" type="primary">nedA_6</name>
    <name evidence="6" type="ORF">SMSP2_00847</name>
</gene>
<evidence type="ECO:0000313" key="6">
    <source>
        <dbReference type="EMBL" id="AQQ70495.1"/>
    </source>
</evidence>
<dbReference type="Pfam" id="PF13088">
    <property type="entry name" value="BNR_2"/>
    <property type="match status" value="1"/>
</dbReference>
<evidence type="ECO:0000256" key="4">
    <source>
        <dbReference type="SAM" id="SignalP"/>
    </source>
</evidence>
<dbReference type="InterPro" id="IPR026856">
    <property type="entry name" value="Sialidase_fam"/>
</dbReference>
<evidence type="ECO:0000256" key="3">
    <source>
        <dbReference type="ARBA" id="ARBA00012733"/>
    </source>
</evidence>
<evidence type="ECO:0000313" key="7">
    <source>
        <dbReference type="Proteomes" id="UP000188181"/>
    </source>
</evidence>
<dbReference type="GO" id="GO:0004308">
    <property type="term" value="F:exo-alpha-sialidase activity"/>
    <property type="evidence" value="ECO:0007669"/>
    <property type="project" value="UniProtKB-EC"/>
</dbReference>
<dbReference type="EC" id="3.2.1.18" evidence="3"/>
<accession>A0A1Q2MCS7</accession>
<dbReference type="PANTHER" id="PTHR10628">
    <property type="entry name" value="SIALIDASE"/>
    <property type="match status" value="1"/>
</dbReference>
<dbReference type="AlphaFoldDB" id="A0A1Q2MCS7"/>
<keyword evidence="6" id="KW-0326">Glycosidase</keyword>
<dbReference type="OrthoDB" id="7294637at2"/>
<dbReference type="PANTHER" id="PTHR10628:SF30">
    <property type="entry name" value="EXO-ALPHA-SIALIDASE"/>
    <property type="match status" value="1"/>
</dbReference>
<dbReference type="EMBL" id="CP019646">
    <property type="protein sequence ID" value="AQQ70495.1"/>
    <property type="molecule type" value="Genomic_DNA"/>
</dbReference>
<organism evidence="6 7">
    <name type="scientific">Limihaloglobus sulfuriphilus</name>
    <dbReference type="NCBI Taxonomy" id="1851148"/>
    <lineage>
        <taxon>Bacteria</taxon>
        <taxon>Pseudomonadati</taxon>
        <taxon>Planctomycetota</taxon>
        <taxon>Phycisphaerae</taxon>
        <taxon>Sedimentisphaerales</taxon>
        <taxon>Sedimentisphaeraceae</taxon>
        <taxon>Limihaloglobus</taxon>
    </lineage>
</organism>
<dbReference type="GO" id="GO:0009313">
    <property type="term" value="P:oligosaccharide catabolic process"/>
    <property type="evidence" value="ECO:0007669"/>
    <property type="project" value="TreeGrafter"/>
</dbReference>
<dbReference type="SUPFAM" id="SSF49899">
    <property type="entry name" value="Concanavalin A-like lectins/glucanases"/>
    <property type="match status" value="1"/>
</dbReference>
<evidence type="ECO:0000256" key="2">
    <source>
        <dbReference type="ARBA" id="ARBA00009348"/>
    </source>
</evidence>
<comment type="similarity">
    <text evidence="2">Belongs to the glycosyl hydrolase 33 family.</text>
</comment>
<name>A0A1Q2MCS7_9BACT</name>
<keyword evidence="7" id="KW-1185">Reference proteome</keyword>
<evidence type="ECO:0000259" key="5">
    <source>
        <dbReference type="Pfam" id="PF13088"/>
    </source>
</evidence>